<protein>
    <recommendedName>
        <fullName evidence="5">Calx-beta domain-containing protein</fullName>
    </recommendedName>
</protein>
<feature type="domain" description="Calx-beta" evidence="5">
    <location>
        <begin position="183"/>
        <end position="284"/>
    </location>
</feature>
<accession>A0A370DNG8</accession>
<dbReference type="GO" id="GO:0007154">
    <property type="term" value="P:cell communication"/>
    <property type="evidence" value="ECO:0007669"/>
    <property type="project" value="InterPro"/>
</dbReference>
<dbReference type="EMBL" id="QFXE01000011">
    <property type="protein sequence ID" value="RDH85847.1"/>
    <property type="molecule type" value="Genomic_DNA"/>
</dbReference>
<dbReference type="Proteomes" id="UP000254771">
    <property type="component" value="Unassembled WGS sequence"/>
</dbReference>
<name>A0A370DNG8_9GAMM</name>
<keyword evidence="7" id="KW-1185">Reference proteome</keyword>
<feature type="domain" description="Calx-beta" evidence="5">
    <location>
        <begin position="409"/>
        <end position="510"/>
    </location>
</feature>
<dbReference type="InterPro" id="IPR003644">
    <property type="entry name" value="Calx_beta"/>
</dbReference>
<dbReference type="InterPro" id="IPR051171">
    <property type="entry name" value="CaCA"/>
</dbReference>
<dbReference type="GO" id="GO:0016020">
    <property type="term" value="C:membrane"/>
    <property type="evidence" value="ECO:0007669"/>
    <property type="project" value="InterPro"/>
</dbReference>
<sequence length="951" mass="97145">MPRRMALPPLRVTTQLSTALNGTLIFLNGETSKTVILTPTDDTTWEPSEDFTLALSNPVDATLGAQTSTTVTITDDDPRHAGTLALSSPTATLSEGGPAVIMTVNRTGGSDGTVSVDYATTDGTATATGDYTALSGTLTFLNGETSKTVTLTSIDDTTWEPSEDFTMTLANPVDATLGGQTSTTVTITDDDVRNAGTLALNSTTVTLPESGPAAILTVNRTGGSDGTVTVGYATTDGTATAPGDYTALNGTLIFLNGETSKTVTLTPIDDTTWEPSEDFTLTLSNPVDATLGLVTATVTITDDDTRTSGTLALSSATATLSESGPAVTLTVDRTGGSDGTVSVDYATADGTATAPGDYTAINGTLTFLDGELSKTLTLSPTGDAVWEPSEDFTLTLSNAVDASLGLAIATVTISDDDTRNAGTLALNSTTVTLPESGPAMIMTVNRTGGSDGTVTVDYATADGTATASGDYTAINGTLIFLNGETSKTIPLTPIDDASWEPSETFTLTLSNAVDASLGLATATVTITDDDPRSAGTLDLSSATATLSESGPAVTLTVDRTGGSDGTVSIDYATTDGTATAPGDYTALSGTLTFLDGELSKTVTLTPIDDTTPESSETFTLNLSNPVDVALGLASASVTITDDDDGVAPVITIQEPVISVPSTGPFTSVDLGVVTAVDDVDGAVTPVADLTGPFAPGRHLITWRAMDSSSNMASEVQTVDVLPMVNFGVDQVANPGSTVDIPVFLIGDAPEYPVVIGYQITDFDAADGIVAQTTGSVNIAAAAVPSNQANIQYLIQNAGVARVEVTLMDVGANATFGANNIHTVNVNVDEMNLPPVVSITGSQNNTTTATVFGDAGQVTVTAVVNDPNPADTRVYDWSQSDNGLALQPGAQHNTVVFDPSGLMEGAYKVVVSVTDSAGDTITVDKSIRVRASAMIFDDDDSDSDSDGASDFR</sequence>
<keyword evidence="1" id="KW-0732">Signal</keyword>
<evidence type="ECO:0000313" key="7">
    <source>
        <dbReference type="Proteomes" id="UP000254771"/>
    </source>
</evidence>
<dbReference type="GO" id="GO:0030001">
    <property type="term" value="P:metal ion transport"/>
    <property type="evidence" value="ECO:0007669"/>
    <property type="project" value="TreeGrafter"/>
</dbReference>
<keyword evidence="2" id="KW-0677">Repeat</keyword>
<keyword evidence="3" id="KW-0106">Calcium</keyword>
<feature type="domain" description="Calx-beta" evidence="5">
    <location>
        <begin position="296"/>
        <end position="397"/>
    </location>
</feature>
<evidence type="ECO:0000256" key="2">
    <source>
        <dbReference type="ARBA" id="ARBA00022737"/>
    </source>
</evidence>
<keyword evidence="4" id="KW-0406">Ion transport</keyword>
<comment type="caution">
    <text evidence="6">The sequence shown here is derived from an EMBL/GenBank/DDBJ whole genome shotgun (WGS) entry which is preliminary data.</text>
</comment>
<dbReference type="InterPro" id="IPR038081">
    <property type="entry name" value="CalX-like_sf"/>
</dbReference>
<reference evidence="6 7" key="1">
    <citation type="journal article" date="2018" name="ISME J.">
        <title>Endosymbiont genomes yield clues of tubeworm success.</title>
        <authorList>
            <person name="Li Y."/>
            <person name="Liles M.R."/>
            <person name="Halanych K.M."/>
        </authorList>
    </citation>
    <scope>NUCLEOTIDE SEQUENCE [LARGE SCALE GENOMIC DNA]</scope>
    <source>
        <strain evidence="6">A1462</strain>
    </source>
</reference>
<evidence type="ECO:0000256" key="1">
    <source>
        <dbReference type="ARBA" id="ARBA00022729"/>
    </source>
</evidence>
<gene>
    <name evidence="6" type="ORF">DIZ78_09675</name>
</gene>
<dbReference type="SUPFAM" id="SSF141072">
    <property type="entry name" value="CalX-like"/>
    <property type="match status" value="6"/>
</dbReference>
<evidence type="ECO:0000259" key="5">
    <source>
        <dbReference type="SMART" id="SM00237"/>
    </source>
</evidence>
<dbReference type="PANTHER" id="PTHR11878:SF65">
    <property type="entry name" value="NA_CA-EXCHANGE PROTEIN, ISOFORM G"/>
    <property type="match status" value="1"/>
</dbReference>
<organism evidence="6 7">
    <name type="scientific">endosymbiont of Escarpia spicata</name>
    <dbReference type="NCBI Taxonomy" id="2200908"/>
    <lineage>
        <taxon>Bacteria</taxon>
        <taxon>Pseudomonadati</taxon>
        <taxon>Pseudomonadota</taxon>
        <taxon>Gammaproteobacteria</taxon>
        <taxon>sulfur-oxidizing symbionts</taxon>
    </lineage>
</organism>
<keyword evidence="4" id="KW-0813">Transport</keyword>
<evidence type="ECO:0000256" key="3">
    <source>
        <dbReference type="ARBA" id="ARBA00022837"/>
    </source>
</evidence>
<feature type="domain" description="Calx-beta" evidence="5">
    <location>
        <begin position="69"/>
        <end position="170"/>
    </location>
</feature>
<proteinExistence type="predicted"/>
<dbReference type="Gene3D" id="2.60.40.2030">
    <property type="match status" value="6"/>
</dbReference>
<evidence type="ECO:0000256" key="4">
    <source>
        <dbReference type="ARBA" id="ARBA00023065"/>
    </source>
</evidence>
<evidence type="ECO:0000313" key="6">
    <source>
        <dbReference type="EMBL" id="RDH85847.1"/>
    </source>
</evidence>
<dbReference type="PANTHER" id="PTHR11878">
    <property type="entry name" value="SODIUM/CALCIUM EXCHANGER"/>
    <property type="match status" value="1"/>
</dbReference>
<dbReference type="Pfam" id="PF03160">
    <property type="entry name" value="Calx-beta"/>
    <property type="match status" value="5"/>
</dbReference>
<dbReference type="SMART" id="SM00237">
    <property type="entry name" value="Calx_beta"/>
    <property type="match status" value="5"/>
</dbReference>
<feature type="domain" description="Calx-beta" evidence="5">
    <location>
        <begin position="522"/>
        <end position="623"/>
    </location>
</feature>
<dbReference type="AlphaFoldDB" id="A0A370DNG8"/>